<dbReference type="PANTHER" id="PTHR12844">
    <property type="entry name" value="CONNECTOR ENCHANCER OF KINASE SUPPRESSOR OF RAS"/>
    <property type="match status" value="1"/>
</dbReference>
<comment type="caution">
    <text evidence="2">The sequence shown here is derived from an EMBL/GenBank/DDBJ whole genome shotgun (WGS) entry which is preliminary data.</text>
</comment>
<dbReference type="Proteomes" id="UP000237246">
    <property type="component" value="Unassembled WGS sequence"/>
</dbReference>
<keyword evidence="3" id="KW-1185">Reference proteome</keyword>
<feature type="non-terminal residue" evidence="2">
    <location>
        <position position="1"/>
    </location>
</feature>
<sequence>CKEHDLATINQLLEDPKLTAMKYREWRNTNIMLVQDIYQQQEVQDVSTENSEEQETTPLPVTESAI</sequence>
<proteinExistence type="predicted"/>
<dbReference type="EMBL" id="PPHD01007352">
    <property type="protein sequence ID" value="POI31869.1"/>
    <property type="molecule type" value="Genomic_DNA"/>
</dbReference>
<gene>
    <name evidence="2" type="ORF">CIB84_004379</name>
</gene>
<dbReference type="OrthoDB" id="74412at2759"/>
<reference evidence="2 3" key="1">
    <citation type="submission" date="2018-01" db="EMBL/GenBank/DDBJ databases">
        <title>Comparison of the Chinese Bamboo Partridge and Red Junglefowl genome sequences highlights the importance of demography in genome evolution.</title>
        <authorList>
            <person name="Tiley G.P."/>
            <person name="Kimball R.T."/>
            <person name="Braun E.L."/>
            <person name="Burleigh J.G."/>
        </authorList>
    </citation>
    <scope>NUCLEOTIDE SEQUENCE [LARGE SCALE GENOMIC DNA]</scope>
    <source>
        <strain evidence="2">RTK389</strain>
        <tissue evidence="2">Blood</tissue>
    </source>
</reference>
<protein>
    <submittedName>
        <fullName evidence="2">Uncharacterized protein</fullName>
    </submittedName>
</protein>
<dbReference type="AlphaFoldDB" id="A0A2P4T681"/>
<dbReference type="InterPro" id="IPR051566">
    <property type="entry name" value="CNKSR"/>
</dbReference>
<evidence type="ECO:0000256" key="1">
    <source>
        <dbReference type="SAM" id="MobiDB-lite"/>
    </source>
</evidence>
<accession>A0A2P4T681</accession>
<organism evidence="2 3">
    <name type="scientific">Bambusicola thoracicus</name>
    <name type="common">Chinese bamboo-partridge</name>
    <name type="synonym">Perdix thoracica</name>
    <dbReference type="NCBI Taxonomy" id="9083"/>
    <lineage>
        <taxon>Eukaryota</taxon>
        <taxon>Metazoa</taxon>
        <taxon>Chordata</taxon>
        <taxon>Craniata</taxon>
        <taxon>Vertebrata</taxon>
        <taxon>Euteleostomi</taxon>
        <taxon>Archelosauria</taxon>
        <taxon>Archosauria</taxon>
        <taxon>Dinosauria</taxon>
        <taxon>Saurischia</taxon>
        <taxon>Theropoda</taxon>
        <taxon>Coelurosauria</taxon>
        <taxon>Aves</taxon>
        <taxon>Neognathae</taxon>
        <taxon>Galloanserae</taxon>
        <taxon>Galliformes</taxon>
        <taxon>Phasianidae</taxon>
        <taxon>Perdicinae</taxon>
        <taxon>Bambusicola</taxon>
    </lineage>
</organism>
<name>A0A2P4T681_BAMTH</name>
<feature type="region of interest" description="Disordered" evidence="1">
    <location>
        <begin position="42"/>
        <end position="66"/>
    </location>
</feature>
<evidence type="ECO:0000313" key="2">
    <source>
        <dbReference type="EMBL" id="POI31869.1"/>
    </source>
</evidence>
<dbReference type="PANTHER" id="PTHR12844:SF45">
    <property type="entry name" value="CNK3_IPCEF1 FUSION PROTEIN-RELATED"/>
    <property type="match status" value="1"/>
</dbReference>
<evidence type="ECO:0000313" key="3">
    <source>
        <dbReference type="Proteomes" id="UP000237246"/>
    </source>
</evidence>